<reference evidence="1 2" key="1">
    <citation type="submission" date="2018-11" db="EMBL/GenBank/DDBJ databases">
        <title>Genome sequencing of Paenibacillus lentus DSM25539(T).</title>
        <authorList>
            <person name="Kook J.-K."/>
            <person name="Park S.-N."/>
            <person name="Lim Y.K."/>
        </authorList>
    </citation>
    <scope>NUCLEOTIDE SEQUENCE [LARGE SCALE GENOMIC DNA]</scope>
    <source>
        <strain evidence="1 2">DSM 25539</strain>
    </source>
</reference>
<dbReference type="Pfam" id="PF14107">
    <property type="entry name" value="DUF4280"/>
    <property type="match status" value="1"/>
</dbReference>
<keyword evidence="2" id="KW-1185">Reference proteome</keyword>
<dbReference type="AlphaFoldDB" id="A0A3S8S0I4"/>
<name>A0A3S8S0I4_9BACL</name>
<protein>
    <submittedName>
        <fullName evidence="1">DUF4280 domain-containing protein</fullName>
    </submittedName>
</protein>
<dbReference type="Proteomes" id="UP000273145">
    <property type="component" value="Chromosome"/>
</dbReference>
<dbReference type="EMBL" id="CP034248">
    <property type="protein sequence ID" value="AZK48604.1"/>
    <property type="molecule type" value="Genomic_DNA"/>
</dbReference>
<accession>A0A3S8S0I4</accession>
<dbReference type="KEGG" id="plen:EIM92_22485"/>
<gene>
    <name evidence="1" type="ORF">EIM92_22485</name>
</gene>
<sequence>MDKYEYVVRGANIFCDCGSHLRKLNLPNSHGAYVNGKPMMNESDCIPEVNISNFGICSSPENQSGETVYLISMDGQEIQGKPCLLALLAGSKWEKTKEQAKVEGKSALTTESELHCSLGGVIRFNSSGQHEEE</sequence>
<dbReference type="RefSeq" id="WP_125084755.1">
    <property type="nucleotide sequence ID" value="NZ_CP034248.1"/>
</dbReference>
<proteinExistence type="predicted"/>
<dbReference type="OrthoDB" id="2733241at2"/>
<organism evidence="1 2">
    <name type="scientific">Paenibacillus lentus</name>
    <dbReference type="NCBI Taxonomy" id="1338368"/>
    <lineage>
        <taxon>Bacteria</taxon>
        <taxon>Bacillati</taxon>
        <taxon>Bacillota</taxon>
        <taxon>Bacilli</taxon>
        <taxon>Bacillales</taxon>
        <taxon>Paenibacillaceae</taxon>
        <taxon>Paenibacillus</taxon>
    </lineage>
</organism>
<evidence type="ECO:0000313" key="1">
    <source>
        <dbReference type="EMBL" id="AZK48604.1"/>
    </source>
</evidence>
<evidence type="ECO:0000313" key="2">
    <source>
        <dbReference type="Proteomes" id="UP000273145"/>
    </source>
</evidence>
<dbReference type="InterPro" id="IPR025460">
    <property type="entry name" value="DUF4280"/>
</dbReference>